<comment type="catalytic activity">
    <reaction evidence="7">
        <text>L-threonyl-[protein] + ATP = O-phospho-L-threonyl-[protein] + ADP + H(+)</text>
        <dbReference type="Rhea" id="RHEA:46608"/>
        <dbReference type="Rhea" id="RHEA-COMP:11060"/>
        <dbReference type="Rhea" id="RHEA-COMP:11605"/>
        <dbReference type="ChEBI" id="CHEBI:15378"/>
        <dbReference type="ChEBI" id="CHEBI:30013"/>
        <dbReference type="ChEBI" id="CHEBI:30616"/>
        <dbReference type="ChEBI" id="CHEBI:61977"/>
        <dbReference type="ChEBI" id="CHEBI:456216"/>
        <dbReference type="EC" id="2.7.11.1"/>
    </reaction>
</comment>
<organism evidence="11 12">
    <name type="scientific">Solimicrobium silvestre</name>
    <dbReference type="NCBI Taxonomy" id="2099400"/>
    <lineage>
        <taxon>Bacteria</taxon>
        <taxon>Pseudomonadati</taxon>
        <taxon>Pseudomonadota</taxon>
        <taxon>Betaproteobacteria</taxon>
        <taxon>Burkholderiales</taxon>
        <taxon>Oxalobacteraceae</taxon>
        <taxon>Solimicrobium</taxon>
    </lineage>
</organism>
<evidence type="ECO:0000313" key="12">
    <source>
        <dbReference type="Proteomes" id="UP000237839"/>
    </source>
</evidence>
<dbReference type="PANTHER" id="PTHR24363">
    <property type="entry name" value="SERINE/THREONINE PROTEIN KINASE"/>
    <property type="match status" value="1"/>
</dbReference>
<dbReference type="PANTHER" id="PTHR24363:SF0">
    <property type="entry name" value="SERINE_THREONINE KINASE LIKE DOMAIN CONTAINING 1"/>
    <property type="match status" value="1"/>
</dbReference>
<evidence type="ECO:0000256" key="1">
    <source>
        <dbReference type="ARBA" id="ARBA00012513"/>
    </source>
</evidence>
<evidence type="ECO:0000313" key="11">
    <source>
        <dbReference type="EMBL" id="PRC90829.1"/>
    </source>
</evidence>
<evidence type="ECO:0000259" key="10">
    <source>
        <dbReference type="PROSITE" id="PS50011"/>
    </source>
</evidence>
<evidence type="ECO:0000256" key="2">
    <source>
        <dbReference type="ARBA" id="ARBA00022527"/>
    </source>
</evidence>
<gene>
    <name evidence="11" type="ORF">S2091_4492</name>
</gene>
<dbReference type="AlphaFoldDB" id="A0A2S9GSY2"/>
<comment type="catalytic activity">
    <reaction evidence="8">
        <text>L-seryl-[protein] + ATP = O-phospho-L-seryl-[protein] + ADP + H(+)</text>
        <dbReference type="Rhea" id="RHEA:17989"/>
        <dbReference type="Rhea" id="RHEA-COMP:9863"/>
        <dbReference type="Rhea" id="RHEA-COMP:11604"/>
        <dbReference type="ChEBI" id="CHEBI:15378"/>
        <dbReference type="ChEBI" id="CHEBI:29999"/>
        <dbReference type="ChEBI" id="CHEBI:30616"/>
        <dbReference type="ChEBI" id="CHEBI:83421"/>
        <dbReference type="ChEBI" id="CHEBI:456216"/>
        <dbReference type="EC" id="2.7.11.1"/>
    </reaction>
</comment>
<evidence type="ECO:0000256" key="5">
    <source>
        <dbReference type="ARBA" id="ARBA00022777"/>
    </source>
</evidence>
<dbReference type="InterPro" id="IPR011009">
    <property type="entry name" value="Kinase-like_dom_sf"/>
</dbReference>
<evidence type="ECO:0000256" key="7">
    <source>
        <dbReference type="ARBA" id="ARBA00047899"/>
    </source>
</evidence>
<dbReference type="Pfam" id="PF16919">
    <property type="entry name" value="PknG_rubred"/>
    <property type="match status" value="1"/>
</dbReference>
<feature type="domain" description="Protein kinase" evidence="10">
    <location>
        <begin position="171"/>
        <end position="410"/>
    </location>
</feature>
<dbReference type="EMBL" id="PUGF01000035">
    <property type="protein sequence ID" value="PRC90829.1"/>
    <property type="molecule type" value="Genomic_DNA"/>
</dbReference>
<dbReference type="GO" id="GO:0005524">
    <property type="term" value="F:ATP binding"/>
    <property type="evidence" value="ECO:0007669"/>
    <property type="project" value="UniProtKB-KW"/>
</dbReference>
<dbReference type="CDD" id="cd14014">
    <property type="entry name" value="STKc_PknB_like"/>
    <property type="match status" value="1"/>
</dbReference>
<accession>A0A2S9GSY2</accession>
<evidence type="ECO:0000256" key="4">
    <source>
        <dbReference type="ARBA" id="ARBA00022741"/>
    </source>
</evidence>
<reference evidence="11 12" key="1">
    <citation type="submission" date="2018-02" db="EMBL/GenBank/DDBJ databases">
        <title>Solimicrobium silvestre gen. nov., sp. nov., isolated from alpine forest soil.</title>
        <authorList>
            <person name="Margesin R."/>
            <person name="Albuquerque L."/>
            <person name="Zhang D.-C."/>
            <person name="Froufe H.J.C."/>
            <person name="Severino R."/>
            <person name="Roxo I."/>
            <person name="Egas C."/>
            <person name="Da Costa M.S."/>
        </authorList>
    </citation>
    <scope>NUCLEOTIDE SEQUENCE [LARGE SCALE GENOMIC DNA]</scope>
    <source>
        <strain evidence="11 12">S20-91</strain>
    </source>
</reference>
<dbReference type="PROSITE" id="PS50011">
    <property type="entry name" value="PROTEIN_KINASE_DOM"/>
    <property type="match status" value="1"/>
</dbReference>
<dbReference type="Gene3D" id="1.10.510.10">
    <property type="entry name" value="Transferase(Phosphotransferase) domain 1"/>
    <property type="match status" value="1"/>
</dbReference>
<name>A0A2S9GSY2_9BURK</name>
<protein>
    <recommendedName>
        <fullName evidence="1">non-specific serine/threonine protein kinase</fullName>
        <ecNumber evidence="1">2.7.11.1</ecNumber>
    </recommendedName>
</protein>
<keyword evidence="5 11" id="KW-0418">Kinase</keyword>
<dbReference type="Gene3D" id="3.30.200.20">
    <property type="entry name" value="Phosphorylase Kinase, domain 1"/>
    <property type="match status" value="1"/>
</dbReference>
<keyword evidence="2" id="KW-0723">Serine/threonine-protein kinase</keyword>
<evidence type="ECO:0000256" key="3">
    <source>
        <dbReference type="ARBA" id="ARBA00022679"/>
    </source>
</evidence>
<dbReference type="EC" id="2.7.11.1" evidence="1"/>
<proteinExistence type="predicted"/>
<sequence>MADYIADGIAVTCAYCGGQIVDDVCEDCGKSAKKKPLVTANAGGLDVPDSVAIAETTTGRTRSSTAQFKVNYPTRATGKNTGKSTRRRVGASTHTSTRRAALGGGLISLPDLPSQDPLKLLMIMPEVPANKRHCPKCDIQVNRSKGFCPSCGTPYDFVPHLKAGDIVAGKYEIKGPVAFGGLGWIYLGFDRVLQRWVVLKGLLNASDEASAAAAVAERRYLAAVKHPKIVGIYDFVNEGAEGYIIMEYVGGQTVHSLRKQRGPLPVEEAIAYILGIIPAFSYLHGQGLVYCDFKPDNAMLEGGDIKLIDMGAVRKINDPDGDIYATVGFAAPEADNEPTAVSDLYTLGRALAVLIMDFKFTKEYEHSLPTPDQHDVLAANESLYRFLLRATHSDPDERFQSADEMGEQLFGVLREIVSLQSGPKPADSKVFTGDRLIKGEAQALITAPAPLFLPALRVNLEDRAANEVIRILSLMDAAQQVSELQSLVEKYGDRATEPRLRLVEVLIQSEDVLPQERQTIIEKALAEVEAADAFDWRVGWYRGIWLLMQGNGAQAISQFERCYFEMPGELGPRLAMGIAAEMDGNMELALSYYDRVGQVDPSFVSAHAGAARCHAKAARLNEALAMLQRVPTAHAMRVQAQLAIGELVLTYPDYIDGTTMKQSEAAVQSVLDNGGSAFQIAGRLCALAVHLNQKISWPKNATFLGFEFSENSLRLGAEKQFRLAAKQAESEIDRFYWVSQANSVRPVTLF</sequence>
<evidence type="ECO:0000256" key="8">
    <source>
        <dbReference type="ARBA" id="ARBA00048679"/>
    </source>
</evidence>
<keyword evidence="12" id="KW-1185">Reference proteome</keyword>
<keyword evidence="3" id="KW-0808">Transferase</keyword>
<dbReference type="InterPro" id="IPR000719">
    <property type="entry name" value="Prot_kinase_dom"/>
</dbReference>
<dbReference type="GO" id="GO:0004674">
    <property type="term" value="F:protein serine/threonine kinase activity"/>
    <property type="evidence" value="ECO:0007669"/>
    <property type="project" value="UniProtKB-KW"/>
</dbReference>
<dbReference type="InterPro" id="IPR011990">
    <property type="entry name" value="TPR-like_helical_dom_sf"/>
</dbReference>
<dbReference type="Proteomes" id="UP000237839">
    <property type="component" value="Unassembled WGS sequence"/>
</dbReference>
<evidence type="ECO:0000256" key="6">
    <source>
        <dbReference type="ARBA" id="ARBA00022840"/>
    </source>
</evidence>
<keyword evidence="6" id="KW-0067">ATP-binding</keyword>
<dbReference type="InterPro" id="IPR031636">
    <property type="entry name" value="PknG_TPR"/>
</dbReference>
<dbReference type="Pfam" id="PF00069">
    <property type="entry name" value="Pkinase"/>
    <property type="match status" value="1"/>
</dbReference>
<dbReference type="InterPro" id="IPR031634">
    <property type="entry name" value="PknG_rubred"/>
</dbReference>
<evidence type="ECO:0000256" key="9">
    <source>
        <dbReference type="SAM" id="MobiDB-lite"/>
    </source>
</evidence>
<feature type="region of interest" description="Disordered" evidence="9">
    <location>
        <begin position="75"/>
        <end position="94"/>
    </location>
</feature>
<dbReference type="SUPFAM" id="SSF56112">
    <property type="entry name" value="Protein kinase-like (PK-like)"/>
    <property type="match status" value="1"/>
</dbReference>
<dbReference type="Gene3D" id="1.25.40.10">
    <property type="entry name" value="Tetratricopeptide repeat domain"/>
    <property type="match status" value="1"/>
</dbReference>
<dbReference type="OrthoDB" id="9801841at2"/>
<dbReference type="RefSeq" id="WP_105534216.1">
    <property type="nucleotide sequence ID" value="NZ_PUGF01000035.1"/>
</dbReference>
<dbReference type="Pfam" id="PF16918">
    <property type="entry name" value="PknG_TPR"/>
    <property type="match status" value="1"/>
</dbReference>
<keyword evidence="4" id="KW-0547">Nucleotide-binding</keyword>
<dbReference type="SUPFAM" id="SSF48452">
    <property type="entry name" value="TPR-like"/>
    <property type="match status" value="1"/>
</dbReference>
<comment type="caution">
    <text evidence="11">The sequence shown here is derived from an EMBL/GenBank/DDBJ whole genome shotgun (WGS) entry which is preliminary data.</text>
</comment>